<proteinExistence type="predicted"/>
<evidence type="ECO:0000256" key="1">
    <source>
        <dbReference type="SAM" id="MobiDB-lite"/>
    </source>
</evidence>
<dbReference type="RefSeq" id="WP_118356072.1">
    <property type="nucleotide sequence ID" value="NZ_CAUBWD010000046.1"/>
</dbReference>
<sequence>MKNYIKPEVKVYKVRIESLLSGSGSKAGGQIDCGWAPKRDYSLFDEENGDGNGDGHTGSGGLWDDENFED</sequence>
<dbReference type="AlphaFoldDB" id="A0A415GE43"/>
<feature type="region of interest" description="Disordered" evidence="1">
    <location>
        <begin position="42"/>
        <end position="70"/>
    </location>
</feature>
<accession>A0A415GE43</accession>
<name>A0A415GE43_9BACT</name>
<reference evidence="2 3" key="1">
    <citation type="submission" date="2018-08" db="EMBL/GenBank/DDBJ databases">
        <title>A genome reference for cultivated species of the human gut microbiota.</title>
        <authorList>
            <person name="Zou Y."/>
            <person name="Xue W."/>
            <person name="Luo G."/>
        </authorList>
    </citation>
    <scope>NUCLEOTIDE SEQUENCE [LARGE SCALE GENOMIC DNA]</scope>
    <source>
        <strain evidence="2 3">AF42-9</strain>
    </source>
</reference>
<comment type="caution">
    <text evidence="2">The sequence shown here is derived from an EMBL/GenBank/DDBJ whole genome shotgun (WGS) entry which is preliminary data.</text>
</comment>
<dbReference type="EMBL" id="QRNO01000094">
    <property type="protein sequence ID" value="RHK47315.1"/>
    <property type="molecule type" value="Genomic_DNA"/>
</dbReference>
<evidence type="ECO:0000313" key="2">
    <source>
        <dbReference type="EMBL" id="RHK47315.1"/>
    </source>
</evidence>
<dbReference type="Proteomes" id="UP000286598">
    <property type="component" value="Unassembled WGS sequence"/>
</dbReference>
<organism evidence="2 3">
    <name type="scientific">Leyella stercorea</name>
    <dbReference type="NCBI Taxonomy" id="363265"/>
    <lineage>
        <taxon>Bacteria</taxon>
        <taxon>Pseudomonadati</taxon>
        <taxon>Bacteroidota</taxon>
        <taxon>Bacteroidia</taxon>
        <taxon>Bacteroidales</taxon>
        <taxon>Prevotellaceae</taxon>
        <taxon>Leyella</taxon>
    </lineage>
</organism>
<evidence type="ECO:0000313" key="3">
    <source>
        <dbReference type="Proteomes" id="UP000286598"/>
    </source>
</evidence>
<keyword evidence="3" id="KW-1185">Reference proteome</keyword>
<protein>
    <submittedName>
        <fullName evidence="2">Toxin PIN</fullName>
    </submittedName>
</protein>
<feature type="compositionally biased region" description="Gly residues" evidence="1">
    <location>
        <begin position="50"/>
        <end position="61"/>
    </location>
</feature>
<gene>
    <name evidence="2" type="ORF">DW060_12440</name>
</gene>